<reference evidence="2 3" key="1">
    <citation type="submission" date="2024-05" db="EMBL/GenBank/DDBJ databases">
        <title>Haplotype-resolved chromosome-level genome assembly of Huyou (Citrus changshanensis).</title>
        <authorList>
            <person name="Miao C."/>
            <person name="Chen W."/>
            <person name="Wu Y."/>
            <person name="Wang L."/>
            <person name="Zhao S."/>
            <person name="Grierson D."/>
            <person name="Xu C."/>
            <person name="Chen K."/>
        </authorList>
    </citation>
    <scope>NUCLEOTIDE SEQUENCE [LARGE SCALE GENOMIC DNA]</scope>
    <source>
        <strain evidence="2">01-14</strain>
        <tissue evidence="2">Leaf</tissue>
    </source>
</reference>
<proteinExistence type="predicted"/>
<dbReference type="Pfam" id="PF05097">
    <property type="entry name" value="DUF688"/>
    <property type="match status" value="1"/>
</dbReference>
<evidence type="ECO:0000313" key="3">
    <source>
        <dbReference type="Proteomes" id="UP001428341"/>
    </source>
</evidence>
<protein>
    <submittedName>
        <fullName evidence="2">Uncharacterized protein</fullName>
    </submittedName>
</protein>
<dbReference type="EMBL" id="JBCGBO010000002">
    <property type="protein sequence ID" value="KAK9221678.1"/>
    <property type="molecule type" value="Genomic_DNA"/>
</dbReference>
<sequence length="664" mass="73072">MLLKSLMEDKQLDFNQPLLSVRRFSSTAAPSEAQVKKKTDNSLPKIPPLPVYKSELKSGPIRNPGSVPFLWEQTPGRPKDEGKSQTRSIERPPIAPKLPPGRISNIKPQALEKVSEGRRNNKLLSAGNVVSSSQSASSPSDKNTAKCESSAEVMDETRSSRSEDGNEAYADALDTLSRTASFFFNCSVSGVSGLDDEEMKPSGTFSSDQWTRDFMMTRFLPAAKAIASGAPQHKNRKQPVTQELPRNIQRVVNMDRRPPPKQYSPNSLQFHAQDKKWEESDDEDDYDGPGNSSATVCGFLPPFCLKTSFCLLNPVPGMRLQAQQAVDLAHRAPARGSYASSYCEIPEKSDPERKGSKIFRELLVDESTNCETGLAIPVEKTLYIDSVHKMNSPKSNSSSLDAKRLSDIQGDDFDALIKSEETVAPQPIDASLQDIKVSNVTGEKAISHTKCLKPVYSDFLSSPDRCSHGLQADAKSSSREDQDLGKNSIKLASPKMDGSEKIDLESHLRKKLSNQAKAHGRILKSVSSATTKIADGIKTDFKTQPQVAFSSQEESLGNYSKLPLSLPPPKSPSDSWLKRTLPTFSVKNSSPWSCIGTDNYRIQASKTAPLNPKWETIVKTSNVQHGHLRFSEVILQLLLTSSIFNHFRVVLCLLYSLIIVSGTT</sequence>
<keyword evidence="3" id="KW-1185">Reference proteome</keyword>
<dbReference type="AlphaFoldDB" id="A0AAP0MR11"/>
<comment type="caution">
    <text evidence="2">The sequence shown here is derived from an EMBL/GenBank/DDBJ whole genome shotgun (WGS) entry which is preliminary data.</text>
</comment>
<evidence type="ECO:0000256" key="1">
    <source>
        <dbReference type="SAM" id="MobiDB-lite"/>
    </source>
</evidence>
<feature type="compositionally biased region" description="Basic and acidic residues" evidence="1">
    <location>
        <begin position="155"/>
        <end position="164"/>
    </location>
</feature>
<feature type="region of interest" description="Disordered" evidence="1">
    <location>
        <begin position="25"/>
        <end position="166"/>
    </location>
</feature>
<dbReference type="InterPro" id="IPR007789">
    <property type="entry name" value="DUF688"/>
</dbReference>
<organism evidence="2 3">
    <name type="scientific">Citrus x changshan-huyou</name>
    <dbReference type="NCBI Taxonomy" id="2935761"/>
    <lineage>
        <taxon>Eukaryota</taxon>
        <taxon>Viridiplantae</taxon>
        <taxon>Streptophyta</taxon>
        <taxon>Embryophyta</taxon>
        <taxon>Tracheophyta</taxon>
        <taxon>Spermatophyta</taxon>
        <taxon>Magnoliopsida</taxon>
        <taxon>eudicotyledons</taxon>
        <taxon>Gunneridae</taxon>
        <taxon>Pentapetalae</taxon>
        <taxon>rosids</taxon>
        <taxon>malvids</taxon>
        <taxon>Sapindales</taxon>
        <taxon>Rutaceae</taxon>
        <taxon>Aurantioideae</taxon>
        <taxon>Citrus</taxon>
    </lineage>
</organism>
<feature type="region of interest" description="Disordered" evidence="1">
    <location>
        <begin position="227"/>
        <end position="246"/>
    </location>
</feature>
<dbReference type="Proteomes" id="UP001428341">
    <property type="component" value="Unassembled WGS sequence"/>
</dbReference>
<feature type="compositionally biased region" description="Low complexity" evidence="1">
    <location>
        <begin position="131"/>
        <end position="140"/>
    </location>
</feature>
<accession>A0AAP0MR11</accession>
<name>A0AAP0MR11_9ROSI</name>
<dbReference type="PANTHER" id="PTHR33671">
    <property type="entry name" value="N-METHYLTRANSFERASE, PUTATIVE (DUF688)-RELATED"/>
    <property type="match status" value="1"/>
</dbReference>
<feature type="region of interest" description="Disordered" evidence="1">
    <location>
        <begin position="255"/>
        <end position="289"/>
    </location>
</feature>
<dbReference type="PANTHER" id="PTHR33671:SF2">
    <property type="entry name" value="N-METHYLTRANSFERASE, PUTATIVE (DUF688)-RELATED"/>
    <property type="match status" value="1"/>
</dbReference>
<evidence type="ECO:0000313" key="2">
    <source>
        <dbReference type="EMBL" id="KAK9221678.1"/>
    </source>
</evidence>
<gene>
    <name evidence="2" type="ORF">WN944_010106</name>
</gene>
<feature type="region of interest" description="Disordered" evidence="1">
    <location>
        <begin position="467"/>
        <end position="501"/>
    </location>
</feature>
<feature type="compositionally biased region" description="Basic and acidic residues" evidence="1">
    <location>
        <begin position="77"/>
        <end position="90"/>
    </location>
</feature>